<dbReference type="SUPFAM" id="SSF53474">
    <property type="entry name" value="alpha/beta-Hydrolases"/>
    <property type="match status" value="1"/>
</dbReference>
<feature type="region of interest" description="Disordered" evidence="15">
    <location>
        <begin position="344"/>
        <end position="367"/>
    </location>
</feature>
<keyword evidence="5" id="KW-0812">Transmembrane</keyword>
<dbReference type="Gene3D" id="3.40.50.1820">
    <property type="entry name" value="alpha/beta hydrolase"/>
    <property type="match status" value="1"/>
</dbReference>
<keyword evidence="7" id="KW-0378">Hydrolase</keyword>
<keyword evidence="9" id="KW-0442">Lipid degradation</keyword>
<evidence type="ECO:0000256" key="3">
    <source>
        <dbReference type="ARBA" id="ARBA00022475"/>
    </source>
</evidence>
<evidence type="ECO:0000256" key="14">
    <source>
        <dbReference type="ARBA" id="ARBA00026104"/>
    </source>
</evidence>
<gene>
    <name evidence="17" type="ORF">SLS63_007715</name>
</gene>
<feature type="region of interest" description="Disordered" evidence="15">
    <location>
        <begin position="1157"/>
        <end position="1182"/>
    </location>
</feature>
<dbReference type="CDD" id="cd00519">
    <property type="entry name" value="Lipase_3"/>
    <property type="match status" value="1"/>
</dbReference>
<keyword evidence="3" id="KW-1003">Cell membrane</keyword>
<evidence type="ECO:0000256" key="12">
    <source>
        <dbReference type="ARBA" id="ARBA00023136"/>
    </source>
</evidence>
<evidence type="ECO:0000256" key="6">
    <source>
        <dbReference type="ARBA" id="ARBA00022723"/>
    </source>
</evidence>
<evidence type="ECO:0000256" key="15">
    <source>
        <dbReference type="SAM" id="MobiDB-lite"/>
    </source>
</evidence>
<keyword evidence="12" id="KW-0472">Membrane</keyword>
<keyword evidence="11" id="KW-0443">Lipid metabolism</keyword>
<dbReference type="Pfam" id="PF01764">
    <property type="entry name" value="Lipase_3"/>
    <property type="match status" value="1"/>
</dbReference>
<comment type="catalytic activity">
    <reaction evidence="13">
        <text>a 1,2-diacyl-sn-glycerol + H2O = a 2-acylglycerol + a fatty acid + H(+)</text>
        <dbReference type="Rhea" id="RHEA:33275"/>
        <dbReference type="ChEBI" id="CHEBI:15377"/>
        <dbReference type="ChEBI" id="CHEBI:15378"/>
        <dbReference type="ChEBI" id="CHEBI:17389"/>
        <dbReference type="ChEBI" id="CHEBI:17815"/>
        <dbReference type="ChEBI" id="CHEBI:28868"/>
        <dbReference type="EC" id="3.1.1.116"/>
    </reaction>
    <physiologicalReaction direction="left-to-right" evidence="13">
        <dbReference type="Rhea" id="RHEA:33276"/>
    </physiologicalReaction>
</comment>
<name>A0ABR1P4L2_DIAER</name>
<evidence type="ECO:0000256" key="7">
    <source>
        <dbReference type="ARBA" id="ARBA00022801"/>
    </source>
</evidence>
<protein>
    <recommendedName>
        <fullName evidence="14">sn-1-specific diacylglycerol lipase</fullName>
        <ecNumber evidence="14">3.1.1.116</ecNumber>
    </recommendedName>
</protein>
<evidence type="ECO:0000256" key="4">
    <source>
        <dbReference type="ARBA" id="ARBA00022553"/>
    </source>
</evidence>
<evidence type="ECO:0000313" key="18">
    <source>
        <dbReference type="Proteomes" id="UP001430848"/>
    </source>
</evidence>
<evidence type="ECO:0000256" key="13">
    <source>
        <dbReference type="ARBA" id="ARBA00024531"/>
    </source>
</evidence>
<organism evidence="17 18">
    <name type="scientific">Diaporthe eres</name>
    <name type="common">Phomopsis oblonga</name>
    <dbReference type="NCBI Taxonomy" id="83184"/>
    <lineage>
        <taxon>Eukaryota</taxon>
        <taxon>Fungi</taxon>
        <taxon>Dikarya</taxon>
        <taxon>Ascomycota</taxon>
        <taxon>Pezizomycotina</taxon>
        <taxon>Sordariomycetes</taxon>
        <taxon>Sordariomycetidae</taxon>
        <taxon>Diaporthales</taxon>
        <taxon>Diaporthaceae</taxon>
        <taxon>Diaporthe</taxon>
        <taxon>Diaporthe eres species complex</taxon>
    </lineage>
</organism>
<feature type="region of interest" description="Disordered" evidence="15">
    <location>
        <begin position="699"/>
        <end position="741"/>
    </location>
</feature>
<dbReference type="InterPro" id="IPR052214">
    <property type="entry name" value="DAG_Lipase-Related"/>
</dbReference>
<feature type="region of interest" description="Disordered" evidence="15">
    <location>
        <begin position="1"/>
        <end position="23"/>
    </location>
</feature>
<keyword evidence="10" id="KW-1133">Transmembrane helix</keyword>
<proteinExistence type="predicted"/>
<feature type="compositionally biased region" description="Polar residues" evidence="15">
    <location>
        <begin position="347"/>
        <end position="367"/>
    </location>
</feature>
<dbReference type="InterPro" id="IPR002921">
    <property type="entry name" value="Fungal_lipase-type"/>
</dbReference>
<evidence type="ECO:0000256" key="11">
    <source>
        <dbReference type="ARBA" id="ARBA00023098"/>
    </source>
</evidence>
<feature type="compositionally biased region" description="Polar residues" evidence="15">
    <location>
        <begin position="485"/>
        <end position="503"/>
    </location>
</feature>
<reference evidence="17 18" key="1">
    <citation type="submission" date="2024-02" db="EMBL/GenBank/DDBJ databases">
        <title>De novo assembly and annotation of 12 fungi associated with fruit tree decline syndrome in Ontario, Canada.</title>
        <authorList>
            <person name="Sulman M."/>
            <person name="Ellouze W."/>
            <person name="Ilyukhin E."/>
        </authorList>
    </citation>
    <scope>NUCLEOTIDE SEQUENCE [LARGE SCALE GENOMIC DNA]</scope>
    <source>
        <strain evidence="17 18">M169</strain>
    </source>
</reference>
<comment type="caution">
    <text evidence="17">The sequence shown here is derived from an EMBL/GenBank/DDBJ whole genome shotgun (WGS) entry which is preliminary data.</text>
</comment>
<dbReference type="PANTHER" id="PTHR45792:SF7">
    <property type="entry name" value="PUTATIVE (AFU_ORTHOLOGUE AFUA_6G02710)-RELATED"/>
    <property type="match status" value="1"/>
</dbReference>
<feature type="compositionally biased region" description="Pro residues" evidence="15">
    <location>
        <begin position="428"/>
        <end position="445"/>
    </location>
</feature>
<evidence type="ECO:0000256" key="1">
    <source>
        <dbReference type="ARBA" id="ARBA00001913"/>
    </source>
</evidence>
<dbReference type="EMBL" id="JAKNSF020000044">
    <property type="protein sequence ID" value="KAK7726201.1"/>
    <property type="molecule type" value="Genomic_DNA"/>
</dbReference>
<accession>A0ABR1P4L2</accession>
<comment type="cofactor">
    <cofactor evidence="1">
        <name>Ca(2+)</name>
        <dbReference type="ChEBI" id="CHEBI:29108"/>
    </cofactor>
</comment>
<keyword evidence="18" id="KW-1185">Reference proteome</keyword>
<dbReference type="Proteomes" id="UP001430848">
    <property type="component" value="Unassembled WGS sequence"/>
</dbReference>
<feature type="region of interest" description="Disordered" evidence="15">
    <location>
        <begin position="422"/>
        <end position="648"/>
    </location>
</feature>
<sequence>MEDRIQHGSANAPSAVMPDPLGLPVEPRDVIPSPPPGRTLLPAPVATAISLWTRSTSLALRVGTVIGGYGFGAAKATTLSSLEIGRGIIEGILHRAGSESFSRSNSDLARADAETIMERSLESLHIAMSQVVFWTTAGFNLTTTTLSAISEVSQLTLSYLDSILGSTESSRAIASIITLIRREFNNPATGQPGEHVGVFDLIVGMVGLAYFQRWSWRLIMQDNQRLQVDEILWDVVIINDEERLDYSRVDNGMQVAGRDLESGPNETVIQTIQQHDAVDSSDGEDDLPEIRLKQQIMRTLPAGAKVSIMTETKTTKTITVDVSGTQPSALSPPAGVELIEETRLRPVSSQGNRRLSVSSDQLLQGSSPLDSTYRVVYRVNKNKLRSTEMERGPEEIEVPRFVEQIDSDTEQALDDHAISDDEKEMLPSSPPLPPSPQSPPPPPPKSPRHETQPEVFPPAAGGPPVRSRSKKGRISPVISRKSSVDKTSQIPLPKSSPETSANQKRPRMPVSPPGSTSSIDNPRKKQQSMSKLLSKRAKGDVTPPNSAKPPSEKKGGLRNVLKRGSGTTLGNLVAKDEKDTASSNAPVASKGKQQPARDLRRGPAQVHQKPSSSAAKKQLSVPNRDASLVPRRDAPRPPHGGQARNPLTSRALAEYEASGAVPRSPSRASYISIHERRRDSLISQTDTFSIHSVEHHLRPVSPTYNRSPMAKSKSGGDIVDRQLPPPSPSRNHRRVSSQTYSPSIYTLKTADSQMSLIPFHHRSPFGNAEALATLRRTGSIDTTFPRFHLLRNITRYMRFSSASYGSSFLKVFGISKSMPPMLKALDDTHHELRMFAHHTQSQPQSILLSSFVDPQGGSDSSGATETGVPLVHYVSLDDESKAVVLACRGTLGFEDVLADMTCDYDDLVWRGKSYKVHKGIHASAKRLLYGGDGRVLVTIKAALEENPDYGLVLCGHSLGGAVTALLGVMLSEPIDGGTSFVTSDEPHSRLLTYPGCTPTDSTTQPQQRPHVCLPPGRPIHVYAYGPPATMSPSLRTATRGLITSVVHGQDLVPYLSLGVLHDFQAVALAFKTDNADAKQEIKQRVWEALQGGLMDKWRGGGGASSNGSGSGPASNEDEEWAFAAFKTLRASMMSEKLLPPGEVFVVETEKVLRRDAFVGPDGNGQHQQPRKGDDNKGQQHQKSFKYVGRPARRIVLKYVRDVEARFREVRFGATMLTDHNPAKYEDALDGLRFGVVES</sequence>
<evidence type="ECO:0000259" key="16">
    <source>
        <dbReference type="Pfam" id="PF01764"/>
    </source>
</evidence>
<keyword evidence="8" id="KW-0106">Calcium</keyword>
<keyword evidence="6" id="KW-0479">Metal-binding</keyword>
<evidence type="ECO:0000313" key="17">
    <source>
        <dbReference type="EMBL" id="KAK7726201.1"/>
    </source>
</evidence>
<dbReference type="InterPro" id="IPR029058">
    <property type="entry name" value="AB_hydrolase_fold"/>
</dbReference>
<evidence type="ECO:0000256" key="8">
    <source>
        <dbReference type="ARBA" id="ARBA00022837"/>
    </source>
</evidence>
<keyword evidence="4" id="KW-0597">Phosphoprotein</keyword>
<evidence type="ECO:0000256" key="9">
    <source>
        <dbReference type="ARBA" id="ARBA00022963"/>
    </source>
</evidence>
<feature type="domain" description="Fungal lipase-type" evidence="16">
    <location>
        <begin position="884"/>
        <end position="971"/>
    </location>
</feature>
<dbReference type="EC" id="3.1.1.116" evidence="14"/>
<evidence type="ECO:0000256" key="5">
    <source>
        <dbReference type="ARBA" id="ARBA00022692"/>
    </source>
</evidence>
<evidence type="ECO:0000256" key="10">
    <source>
        <dbReference type="ARBA" id="ARBA00022989"/>
    </source>
</evidence>
<comment type="subcellular location">
    <subcellularLocation>
        <location evidence="2">Cell membrane</location>
        <topology evidence="2">Multi-pass membrane protein</topology>
    </subcellularLocation>
</comment>
<dbReference type="PANTHER" id="PTHR45792">
    <property type="entry name" value="DIACYLGLYCEROL LIPASE HOMOLOG-RELATED"/>
    <property type="match status" value="1"/>
</dbReference>
<evidence type="ECO:0000256" key="2">
    <source>
        <dbReference type="ARBA" id="ARBA00004651"/>
    </source>
</evidence>